<comment type="caution">
    <text evidence="1">The sequence shown here is derived from an EMBL/GenBank/DDBJ whole genome shotgun (WGS) entry which is preliminary data.</text>
</comment>
<protein>
    <recommendedName>
        <fullName evidence="3">F-box/kelch-repeat protein</fullName>
    </recommendedName>
</protein>
<reference evidence="1 2" key="1">
    <citation type="submission" date="2020-10" db="EMBL/GenBank/DDBJ databases">
        <title>The Coptis chinensis genome and diversification of protoberbering-type alkaloids.</title>
        <authorList>
            <person name="Wang B."/>
            <person name="Shu S."/>
            <person name="Song C."/>
            <person name="Liu Y."/>
        </authorList>
    </citation>
    <scope>NUCLEOTIDE SEQUENCE [LARGE SCALE GENOMIC DNA]</scope>
    <source>
        <strain evidence="1">HL-2020</strain>
        <tissue evidence="1">Leaf</tissue>
    </source>
</reference>
<dbReference type="Proteomes" id="UP000631114">
    <property type="component" value="Unassembled WGS sequence"/>
</dbReference>
<dbReference type="Pfam" id="PF01344">
    <property type="entry name" value="Kelch_1"/>
    <property type="match status" value="2"/>
</dbReference>
<evidence type="ECO:0000313" key="2">
    <source>
        <dbReference type="Proteomes" id="UP000631114"/>
    </source>
</evidence>
<dbReference type="SUPFAM" id="SSF117281">
    <property type="entry name" value="Kelch motif"/>
    <property type="match status" value="1"/>
</dbReference>
<accession>A0A835I976</accession>
<proteinExistence type="predicted"/>
<dbReference type="PANTHER" id="PTHR46407:SF3">
    <property type="entry name" value="OS02G0208700 PROTEIN"/>
    <property type="match status" value="1"/>
</dbReference>
<dbReference type="InterPro" id="IPR044595">
    <property type="entry name" value="KMD1-4"/>
</dbReference>
<dbReference type="InterPro" id="IPR015915">
    <property type="entry name" value="Kelch-typ_b-propeller"/>
</dbReference>
<dbReference type="OrthoDB" id="191037at2759"/>
<dbReference type="PANTHER" id="PTHR46407">
    <property type="entry name" value="OS02G0208700 PROTEIN"/>
    <property type="match status" value="1"/>
</dbReference>
<keyword evidence="2" id="KW-1185">Reference proteome</keyword>
<evidence type="ECO:0008006" key="3">
    <source>
        <dbReference type="Google" id="ProtNLM"/>
    </source>
</evidence>
<name>A0A835I976_9MAGN</name>
<sequence>MEIIPGLPDDVARGCLTRIPREYFSKAFEICKAWKTEIDSSQYLQQRKLHGFSRAIVVLAQAEPGCSFSEAKYPPKPSYHLTVFEPETGTWSRLPAIPSCPNGLPFFCQCAGVGRRYLVVIGGWNPTTWMASKSVFVYDFVTAKWKCGADMVGPVRSFFGCASDFNRTVFVAGGHDDEKNALRSALAYDVIEDKWVPLPDMARQRDECKGVFHGGKFHAIGGYCTDTQGKFEKDSEVFDVEAWKWCHLDDDLLHTGMYPRNCVVDEKGKMFRCYEGNVAVLDGSVWREMAALPNDVRVRSFVVMWREKMLVIGSSVVDGVRNTYLLEFTDNKQYKWTKVETPKEYTGNIQAGCSLEI</sequence>
<dbReference type="CDD" id="cd22152">
    <property type="entry name" value="F-box_AtAFR-like"/>
    <property type="match status" value="1"/>
</dbReference>
<dbReference type="SMART" id="SM00612">
    <property type="entry name" value="Kelch"/>
    <property type="match status" value="2"/>
</dbReference>
<dbReference type="GO" id="GO:0080037">
    <property type="term" value="P:negative regulation of cytokinin-activated signaling pathway"/>
    <property type="evidence" value="ECO:0007669"/>
    <property type="project" value="InterPro"/>
</dbReference>
<dbReference type="AlphaFoldDB" id="A0A835I976"/>
<evidence type="ECO:0000313" key="1">
    <source>
        <dbReference type="EMBL" id="KAF9613146.1"/>
    </source>
</evidence>
<organism evidence="1 2">
    <name type="scientific">Coptis chinensis</name>
    <dbReference type="NCBI Taxonomy" id="261450"/>
    <lineage>
        <taxon>Eukaryota</taxon>
        <taxon>Viridiplantae</taxon>
        <taxon>Streptophyta</taxon>
        <taxon>Embryophyta</taxon>
        <taxon>Tracheophyta</taxon>
        <taxon>Spermatophyta</taxon>
        <taxon>Magnoliopsida</taxon>
        <taxon>Ranunculales</taxon>
        <taxon>Ranunculaceae</taxon>
        <taxon>Coptidoideae</taxon>
        <taxon>Coptis</taxon>
    </lineage>
</organism>
<dbReference type="InterPro" id="IPR006652">
    <property type="entry name" value="Kelch_1"/>
</dbReference>
<dbReference type="EMBL" id="JADFTS010000003">
    <property type="protein sequence ID" value="KAF9613146.1"/>
    <property type="molecule type" value="Genomic_DNA"/>
</dbReference>
<gene>
    <name evidence="1" type="ORF">IFM89_005717</name>
</gene>
<dbReference type="Gene3D" id="2.120.10.80">
    <property type="entry name" value="Kelch-type beta propeller"/>
    <property type="match status" value="1"/>
</dbReference>
<dbReference type="GO" id="GO:2000762">
    <property type="term" value="P:regulation of phenylpropanoid metabolic process"/>
    <property type="evidence" value="ECO:0007669"/>
    <property type="project" value="InterPro"/>
</dbReference>